<dbReference type="STRING" id="1160497.A0A1L9V5L1"/>
<feature type="domain" description="Alcohol dehydrogenase-like N-terminal" evidence="5">
    <location>
        <begin position="33"/>
        <end position="115"/>
    </location>
</feature>
<protein>
    <recommendedName>
        <fullName evidence="5">Alcohol dehydrogenase-like N-terminal domain-containing protein</fullName>
    </recommendedName>
</protein>
<dbReference type="PROSITE" id="PS00059">
    <property type="entry name" value="ADH_ZINC"/>
    <property type="match status" value="1"/>
</dbReference>
<reference evidence="7" key="1">
    <citation type="journal article" date="2017" name="Genome Biol.">
        <title>Comparative genomics reveals high biological diversity and specific adaptations in the industrially and medically important fungal genus Aspergillus.</title>
        <authorList>
            <person name="de Vries R.P."/>
            <person name="Riley R."/>
            <person name="Wiebenga A."/>
            <person name="Aguilar-Osorio G."/>
            <person name="Amillis S."/>
            <person name="Uchima C.A."/>
            <person name="Anderluh G."/>
            <person name="Asadollahi M."/>
            <person name="Askin M."/>
            <person name="Barry K."/>
            <person name="Battaglia E."/>
            <person name="Bayram O."/>
            <person name="Benocci T."/>
            <person name="Braus-Stromeyer S.A."/>
            <person name="Caldana C."/>
            <person name="Canovas D."/>
            <person name="Cerqueira G.C."/>
            <person name="Chen F."/>
            <person name="Chen W."/>
            <person name="Choi C."/>
            <person name="Clum A."/>
            <person name="Dos Santos R.A."/>
            <person name="Damasio A.R."/>
            <person name="Diallinas G."/>
            <person name="Emri T."/>
            <person name="Fekete E."/>
            <person name="Flipphi M."/>
            <person name="Freyberg S."/>
            <person name="Gallo A."/>
            <person name="Gournas C."/>
            <person name="Habgood R."/>
            <person name="Hainaut M."/>
            <person name="Harispe M.L."/>
            <person name="Henrissat B."/>
            <person name="Hilden K.S."/>
            <person name="Hope R."/>
            <person name="Hossain A."/>
            <person name="Karabika E."/>
            <person name="Karaffa L."/>
            <person name="Karanyi Z."/>
            <person name="Krasevec N."/>
            <person name="Kuo A."/>
            <person name="Kusch H."/>
            <person name="LaButti K."/>
            <person name="Lagendijk E.L."/>
            <person name="Lapidus A."/>
            <person name="Levasseur A."/>
            <person name="Lindquist E."/>
            <person name="Lipzen A."/>
            <person name="Logrieco A.F."/>
            <person name="MacCabe A."/>
            <person name="Maekelae M.R."/>
            <person name="Malavazi I."/>
            <person name="Melin P."/>
            <person name="Meyer V."/>
            <person name="Mielnichuk N."/>
            <person name="Miskei M."/>
            <person name="Molnar A.P."/>
            <person name="Mule G."/>
            <person name="Ngan C.Y."/>
            <person name="Orejas M."/>
            <person name="Orosz E."/>
            <person name="Ouedraogo J.P."/>
            <person name="Overkamp K.M."/>
            <person name="Park H.-S."/>
            <person name="Perrone G."/>
            <person name="Piumi F."/>
            <person name="Punt P.J."/>
            <person name="Ram A.F."/>
            <person name="Ramon A."/>
            <person name="Rauscher S."/>
            <person name="Record E."/>
            <person name="Riano-Pachon D.M."/>
            <person name="Robert V."/>
            <person name="Roehrig J."/>
            <person name="Ruller R."/>
            <person name="Salamov A."/>
            <person name="Salih N.S."/>
            <person name="Samson R.A."/>
            <person name="Sandor E."/>
            <person name="Sanguinetti M."/>
            <person name="Schuetze T."/>
            <person name="Sepcic K."/>
            <person name="Shelest E."/>
            <person name="Sherlock G."/>
            <person name="Sophianopoulou V."/>
            <person name="Squina F.M."/>
            <person name="Sun H."/>
            <person name="Susca A."/>
            <person name="Todd R.B."/>
            <person name="Tsang A."/>
            <person name="Unkles S.E."/>
            <person name="van de Wiele N."/>
            <person name="van Rossen-Uffink D."/>
            <person name="Oliveira J.V."/>
            <person name="Vesth T.C."/>
            <person name="Visser J."/>
            <person name="Yu J.-H."/>
            <person name="Zhou M."/>
            <person name="Andersen M.R."/>
            <person name="Archer D.B."/>
            <person name="Baker S.E."/>
            <person name="Benoit I."/>
            <person name="Brakhage A.A."/>
            <person name="Braus G.H."/>
            <person name="Fischer R."/>
            <person name="Frisvad J.C."/>
            <person name="Goldman G.H."/>
            <person name="Houbraken J."/>
            <person name="Oakley B."/>
            <person name="Pocsi I."/>
            <person name="Scazzocchio C."/>
            <person name="Seiboth B."/>
            <person name="vanKuyk P.A."/>
            <person name="Wortman J."/>
            <person name="Dyer P.S."/>
            <person name="Grigoriev I.V."/>
        </authorList>
    </citation>
    <scope>NUCLEOTIDE SEQUENCE [LARGE SCALE GENOMIC DNA]</scope>
    <source>
        <strain evidence="7">CBS 516.65</strain>
    </source>
</reference>
<sequence>MANFEGKRALISYGPHQDGGWKMKNISLRPLKAKELLVEMVATGVCHTDLHFGGMVSGYGVHYPRIMGHEGAGYVREIGPDITAAKIGDPVILSFAACRNCEQCLKQHPAHCIRSQPLNFEVGPDKTSPLMVRANKR</sequence>
<keyword evidence="2" id="KW-0479">Metal-binding</keyword>
<gene>
    <name evidence="6" type="ORF">ASPGLDRAFT_61954</name>
</gene>
<keyword evidence="4" id="KW-0560">Oxidoreductase</keyword>
<dbReference type="Gene3D" id="3.90.180.10">
    <property type="entry name" value="Medium-chain alcohol dehydrogenases, catalytic domain"/>
    <property type="match status" value="1"/>
</dbReference>
<dbReference type="OrthoDB" id="1560166at2759"/>
<comment type="cofactor">
    <cofactor evidence="1">
        <name>Zn(2+)</name>
        <dbReference type="ChEBI" id="CHEBI:29105"/>
    </cofactor>
</comment>
<dbReference type="AlphaFoldDB" id="A0A1L9V5L1"/>
<dbReference type="VEuPathDB" id="FungiDB:ASPGLDRAFT_61954"/>
<dbReference type="EMBL" id="KV878920">
    <property type="protein sequence ID" value="OJJ79208.1"/>
    <property type="molecule type" value="Genomic_DNA"/>
</dbReference>
<dbReference type="SUPFAM" id="SSF50129">
    <property type="entry name" value="GroES-like"/>
    <property type="match status" value="1"/>
</dbReference>
<accession>A0A1L9V5L1</accession>
<dbReference type="RefSeq" id="XP_022395906.1">
    <property type="nucleotide sequence ID" value="XM_022548499.1"/>
</dbReference>
<evidence type="ECO:0000256" key="1">
    <source>
        <dbReference type="ARBA" id="ARBA00001947"/>
    </source>
</evidence>
<proteinExistence type="predicted"/>
<evidence type="ECO:0000256" key="3">
    <source>
        <dbReference type="ARBA" id="ARBA00022833"/>
    </source>
</evidence>
<name>A0A1L9V5L1_ASPGL</name>
<dbReference type="PANTHER" id="PTHR42940:SF8">
    <property type="entry name" value="VACUOLAR PROTEIN SORTING-ASSOCIATED PROTEIN 11"/>
    <property type="match status" value="1"/>
</dbReference>
<dbReference type="GO" id="GO:0016491">
    <property type="term" value="F:oxidoreductase activity"/>
    <property type="evidence" value="ECO:0007669"/>
    <property type="project" value="UniProtKB-KW"/>
</dbReference>
<keyword evidence="3" id="KW-0862">Zinc</keyword>
<dbReference type="Pfam" id="PF08240">
    <property type="entry name" value="ADH_N"/>
    <property type="match status" value="1"/>
</dbReference>
<evidence type="ECO:0000259" key="5">
    <source>
        <dbReference type="Pfam" id="PF08240"/>
    </source>
</evidence>
<dbReference type="PANTHER" id="PTHR42940">
    <property type="entry name" value="ALCOHOL DEHYDROGENASE 1-RELATED"/>
    <property type="match status" value="1"/>
</dbReference>
<dbReference type="InterPro" id="IPR002328">
    <property type="entry name" value="ADH_Zn_CS"/>
</dbReference>
<dbReference type="GO" id="GO:0008270">
    <property type="term" value="F:zinc ion binding"/>
    <property type="evidence" value="ECO:0007669"/>
    <property type="project" value="InterPro"/>
</dbReference>
<dbReference type="Proteomes" id="UP000184300">
    <property type="component" value="Unassembled WGS sequence"/>
</dbReference>
<evidence type="ECO:0000313" key="6">
    <source>
        <dbReference type="EMBL" id="OJJ79208.1"/>
    </source>
</evidence>
<dbReference type="GeneID" id="34464759"/>
<organism evidence="6 7">
    <name type="scientific">Aspergillus glaucus CBS 516.65</name>
    <dbReference type="NCBI Taxonomy" id="1160497"/>
    <lineage>
        <taxon>Eukaryota</taxon>
        <taxon>Fungi</taxon>
        <taxon>Dikarya</taxon>
        <taxon>Ascomycota</taxon>
        <taxon>Pezizomycotina</taxon>
        <taxon>Eurotiomycetes</taxon>
        <taxon>Eurotiomycetidae</taxon>
        <taxon>Eurotiales</taxon>
        <taxon>Aspergillaceae</taxon>
        <taxon>Aspergillus</taxon>
        <taxon>Aspergillus subgen. Aspergillus</taxon>
    </lineage>
</organism>
<evidence type="ECO:0000256" key="2">
    <source>
        <dbReference type="ARBA" id="ARBA00022723"/>
    </source>
</evidence>
<evidence type="ECO:0000256" key="4">
    <source>
        <dbReference type="ARBA" id="ARBA00023002"/>
    </source>
</evidence>
<keyword evidence="7" id="KW-1185">Reference proteome</keyword>
<dbReference type="InterPro" id="IPR013154">
    <property type="entry name" value="ADH-like_N"/>
</dbReference>
<evidence type="ECO:0000313" key="7">
    <source>
        <dbReference type="Proteomes" id="UP000184300"/>
    </source>
</evidence>
<dbReference type="InterPro" id="IPR011032">
    <property type="entry name" value="GroES-like_sf"/>
</dbReference>